<evidence type="ECO:0000259" key="7">
    <source>
        <dbReference type="Pfam" id="PF01957"/>
    </source>
</evidence>
<dbReference type="GO" id="GO:0005886">
    <property type="term" value="C:plasma membrane"/>
    <property type="evidence" value="ECO:0007669"/>
    <property type="project" value="TreeGrafter"/>
</dbReference>
<accession>A0A518K3P1</accession>
<dbReference type="Proteomes" id="UP000316426">
    <property type="component" value="Chromosome"/>
</dbReference>
<dbReference type="EMBL" id="CP036349">
    <property type="protein sequence ID" value="QDV72390.1"/>
    <property type="molecule type" value="Genomic_DNA"/>
</dbReference>
<feature type="transmembrane region" description="Helical" evidence="6">
    <location>
        <begin position="665"/>
        <end position="687"/>
    </location>
</feature>
<dbReference type="AlphaFoldDB" id="A0A518K3P1"/>
<dbReference type="SUPFAM" id="SSF52096">
    <property type="entry name" value="ClpP/crotonase"/>
    <property type="match status" value="1"/>
</dbReference>
<keyword evidence="3 6" id="KW-1133">Transmembrane helix</keyword>
<reference evidence="9 10" key="1">
    <citation type="submission" date="2019-02" db="EMBL/GenBank/DDBJ databases">
        <title>Deep-cultivation of Planctomycetes and their phenomic and genomic characterization uncovers novel biology.</title>
        <authorList>
            <person name="Wiegand S."/>
            <person name="Jogler M."/>
            <person name="Boedeker C."/>
            <person name="Pinto D."/>
            <person name="Vollmers J."/>
            <person name="Rivas-Marin E."/>
            <person name="Kohn T."/>
            <person name="Peeters S.H."/>
            <person name="Heuer A."/>
            <person name="Rast P."/>
            <person name="Oberbeckmann S."/>
            <person name="Bunk B."/>
            <person name="Jeske O."/>
            <person name="Meyerdierks A."/>
            <person name="Storesund J.E."/>
            <person name="Kallscheuer N."/>
            <person name="Luecker S."/>
            <person name="Lage O.M."/>
            <person name="Pohl T."/>
            <person name="Merkel B.J."/>
            <person name="Hornburger P."/>
            <person name="Mueller R.-W."/>
            <person name="Bruemmer F."/>
            <person name="Labrenz M."/>
            <person name="Spormann A.M."/>
            <person name="Op den Camp H."/>
            <person name="Overmann J."/>
            <person name="Amann R."/>
            <person name="Jetten M.S.M."/>
            <person name="Mascher T."/>
            <person name="Medema M.H."/>
            <person name="Devos D.P."/>
            <person name="Kaster A.-K."/>
            <person name="Ovreas L."/>
            <person name="Rohde M."/>
            <person name="Galperin M.Y."/>
            <person name="Jogler C."/>
        </authorList>
    </citation>
    <scope>NUCLEOTIDE SEQUENCE [LARGE SCALE GENOMIC DNA]</scope>
    <source>
        <strain evidence="9 10">Spa11</strain>
    </source>
</reference>
<feature type="transmembrane region" description="Helical" evidence="6">
    <location>
        <begin position="579"/>
        <end position="599"/>
    </location>
</feature>
<evidence type="ECO:0000313" key="10">
    <source>
        <dbReference type="Proteomes" id="UP000316426"/>
    </source>
</evidence>
<dbReference type="Gene3D" id="2.40.50.140">
    <property type="entry name" value="Nucleic acid-binding proteins"/>
    <property type="match status" value="1"/>
</dbReference>
<feature type="domain" description="NfeD integral membrane" evidence="8">
    <location>
        <begin position="558"/>
        <end position="679"/>
    </location>
</feature>
<evidence type="ECO:0000256" key="1">
    <source>
        <dbReference type="ARBA" id="ARBA00004141"/>
    </source>
</evidence>
<name>A0A518K3P1_9BACT</name>
<dbReference type="SUPFAM" id="SSF141322">
    <property type="entry name" value="NfeD domain-like"/>
    <property type="match status" value="1"/>
</dbReference>
<dbReference type="KEGG" id="bmei:Spa11_05650"/>
<evidence type="ECO:0000256" key="5">
    <source>
        <dbReference type="SAM" id="MobiDB-lite"/>
    </source>
</evidence>
<dbReference type="RefSeq" id="WP_145107066.1">
    <property type="nucleotide sequence ID" value="NZ_CP036349.1"/>
</dbReference>
<dbReference type="Gene3D" id="3.90.226.10">
    <property type="entry name" value="2-enoyl-CoA Hydratase, Chain A, domain 1"/>
    <property type="match status" value="2"/>
</dbReference>
<keyword evidence="10" id="KW-1185">Reference proteome</keyword>
<evidence type="ECO:0000259" key="8">
    <source>
        <dbReference type="Pfam" id="PF24961"/>
    </source>
</evidence>
<feature type="transmembrane region" description="Helical" evidence="6">
    <location>
        <begin position="605"/>
        <end position="624"/>
    </location>
</feature>
<feature type="transmembrane region" description="Helical" evidence="6">
    <location>
        <begin position="553"/>
        <end position="572"/>
    </location>
</feature>
<dbReference type="Pfam" id="PF01957">
    <property type="entry name" value="NfeD"/>
    <property type="match status" value="1"/>
</dbReference>
<keyword evidence="4 6" id="KW-0472">Membrane</keyword>
<dbReference type="InterPro" id="IPR052165">
    <property type="entry name" value="Membrane_assoc_protease"/>
</dbReference>
<dbReference type="PANTHER" id="PTHR33507:SF3">
    <property type="entry name" value="INNER MEMBRANE PROTEIN YBBJ"/>
    <property type="match status" value="1"/>
</dbReference>
<comment type="subcellular location">
    <subcellularLocation>
        <location evidence="1">Membrane</location>
        <topology evidence="1">Multi-pass membrane protein</topology>
    </subcellularLocation>
</comment>
<dbReference type="InterPro" id="IPR002810">
    <property type="entry name" value="NfeD-like_C"/>
</dbReference>
<sequence>MSVASLSPSGLPRWVRAALLLAALLLPVRGRAAAEAEPAEVPPAAGEVEEEGADGEAKADPRQVALVRLRLPITGNDDTVYQARLQRAIEKLGKAPAGVGDRRPLLVLEFAPTPEGGATEFERALRLARFLVSDEMARVKTLAYLPDSIEGHAVLVALACEEIAMAPEAQVGRAGADEDAARPLEPGIRASYEQIAEARRTAPPAVVLAMVDRAAELVRLETDRGVEFALGADLEALREERAVVSEDVLAPPGTLAVFTGREAREEGIAKYLVADRESLARALSVPSESLNEDQSIAGEWRPVMVDLSGPVNQRLVRRIETLIGDELERTNVNWVGVRIDSTGGDLPAALRLAQTLADLGDGEVRTVAYVPKRAEGPAALVALACDQLVMQEGAVLRGAEPIAGDAEENPGRLDPNLQKELEGLLADPQAEIDAARTTVRETLAPATARTWSLLAAAFDGSIELARYTNRETGAQRVFSPEELEEQPAAAEWRKGEEVKAAGVALDIPAERAVDSGIAWQTVEQFDDLQALYGLTEPPRTSEPNWALELVEALASPGLAALLLVIGIVGIYIELHSPGVGIGGFVATVALLLFFWSKFLDGTADWLEVLLFVTGMVFVLLELLVLPGLGIFGVGGSLLIIASIVLASQTFILPQTEAQLYELRNSLATVAGAGFAFLILAGVLRQYLPQSALFRRATLGPLEEADRIEQDRREQLADYEHLLGHRGVATTNLLPTGRVEIDGELVDVVTRGEFVERGDAVEVVETHANRVVVRRVQG</sequence>
<feature type="transmembrane region" description="Helical" evidence="6">
    <location>
        <begin position="631"/>
        <end position="653"/>
    </location>
</feature>
<dbReference type="PANTHER" id="PTHR33507">
    <property type="entry name" value="INNER MEMBRANE PROTEIN YBBJ"/>
    <property type="match status" value="1"/>
</dbReference>
<dbReference type="Pfam" id="PF24961">
    <property type="entry name" value="NfeD_membrane"/>
    <property type="match status" value="1"/>
</dbReference>
<feature type="region of interest" description="Disordered" evidence="5">
    <location>
        <begin position="36"/>
        <end position="59"/>
    </location>
</feature>
<feature type="domain" description="NfeD-like C-terminal" evidence="7">
    <location>
        <begin position="719"/>
        <end position="774"/>
    </location>
</feature>
<evidence type="ECO:0000256" key="2">
    <source>
        <dbReference type="ARBA" id="ARBA00022692"/>
    </source>
</evidence>
<keyword evidence="2 6" id="KW-0812">Transmembrane</keyword>
<evidence type="ECO:0000256" key="6">
    <source>
        <dbReference type="SAM" id="Phobius"/>
    </source>
</evidence>
<proteinExistence type="predicted"/>
<dbReference type="InterPro" id="IPR029045">
    <property type="entry name" value="ClpP/crotonase-like_dom_sf"/>
</dbReference>
<organism evidence="9 10">
    <name type="scientific">Botrimarina mediterranea</name>
    <dbReference type="NCBI Taxonomy" id="2528022"/>
    <lineage>
        <taxon>Bacteria</taxon>
        <taxon>Pseudomonadati</taxon>
        <taxon>Planctomycetota</taxon>
        <taxon>Planctomycetia</taxon>
        <taxon>Pirellulales</taxon>
        <taxon>Lacipirellulaceae</taxon>
        <taxon>Botrimarina</taxon>
    </lineage>
</organism>
<dbReference type="InterPro" id="IPR056739">
    <property type="entry name" value="NfeD_membrane"/>
</dbReference>
<evidence type="ECO:0000256" key="3">
    <source>
        <dbReference type="ARBA" id="ARBA00022989"/>
    </source>
</evidence>
<dbReference type="InterPro" id="IPR012340">
    <property type="entry name" value="NA-bd_OB-fold"/>
</dbReference>
<protein>
    <submittedName>
        <fullName evidence="9">Uncharacterized protein</fullName>
    </submittedName>
</protein>
<gene>
    <name evidence="9" type="ORF">Spa11_05650</name>
</gene>
<evidence type="ECO:0000256" key="4">
    <source>
        <dbReference type="ARBA" id="ARBA00023136"/>
    </source>
</evidence>
<evidence type="ECO:0000313" key="9">
    <source>
        <dbReference type="EMBL" id="QDV72390.1"/>
    </source>
</evidence>